<comment type="caution">
    <text evidence="1">The sequence shown here is derived from an EMBL/GenBank/DDBJ whole genome shotgun (WGS) entry which is preliminary data.</text>
</comment>
<evidence type="ECO:0000313" key="2">
    <source>
        <dbReference type="Proteomes" id="UP000193920"/>
    </source>
</evidence>
<accession>A0A1Y2B8T4</accession>
<dbReference type="EMBL" id="MCOG01000171">
    <property type="protein sequence ID" value="ORY31106.1"/>
    <property type="molecule type" value="Genomic_DNA"/>
</dbReference>
<dbReference type="OrthoDB" id="7311035at2759"/>
<evidence type="ECO:0000313" key="1">
    <source>
        <dbReference type="EMBL" id="ORY31106.1"/>
    </source>
</evidence>
<keyword evidence="2" id="KW-1185">Reference proteome</keyword>
<name>A0A1Y2B8T4_9FUNG</name>
<reference evidence="1 2" key="1">
    <citation type="submission" date="2016-08" db="EMBL/GenBank/DDBJ databases">
        <title>A Parts List for Fungal Cellulosomes Revealed by Comparative Genomics.</title>
        <authorList>
            <consortium name="DOE Joint Genome Institute"/>
            <person name="Haitjema C.H."/>
            <person name="Gilmore S.P."/>
            <person name="Henske J.K."/>
            <person name="Solomon K.V."/>
            <person name="De Groot R."/>
            <person name="Kuo A."/>
            <person name="Mondo S.J."/>
            <person name="Salamov A.A."/>
            <person name="Labutti K."/>
            <person name="Zhao Z."/>
            <person name="Chiniquy J."/>
            <person name="Barry K."/>
            <person name="Brewer H.M."/>
            <person name="Purvine S.O."/>
            <person name="Wright A.T."/>
            <person name="Boxma B."/>
            <person name="Van Alen T."/>
            <person name="Hackstein J.H."/>
            <person name="Baker S.E."/>
            <person name="Grigoriev I.V."/>
            <person name="O'Malley M.A."/>
        </authorList>
    </citation>
    <scope>NUCLEOTIDE SEQUENCE [LARGE SCALE GENOMIC DNA]</scope>
    <source>
        <strain evidence="1 2">G1</strain>
    </source>
</reference>
<gene>
    <name evidence="1" type="ORF">LY90DRAFT_512539</name>
</gene>
<protein>
    <submittedName>
        <fullName evidence="1">Uncharacterized protein</fullName>
    </submittedName>
</protein>
<dbReference type="Proteomes" id="UP000193920">
    <property type="component" value="Unassembled WGS sequence"/>
</dbReference>
<dbReference type="AlphaFoldDB" id="A0A1Y2B8T4"/>
<organism evidence="1 2">
    <name type="scientific">Neocallimastix californiae</name>
    <dbReference type="NCBI Taxonomy" id="1754190"/>
    <lineage>
        <taxon>Eukaryota</taxon>
        <taxon>Fungi</taxon>
        <taxon>Fungi incertae sedis</taxon>
        <taxon>Chytridiomycota</taxon>
        <taxon>Chytridiomycota incertae sedis</taxon>
        <taxon>Neocallimastigomycetes</taxon>
        <taxon>Neocallimastigales</taxon>
        <taxon>Neocallimastigaceae</taxon>
        <taxon>Neocallimastix</taxon>
    </lineage>
</organism>
<sequence>MYIFSLIKTKSIEKNSCQFLKFLEYFYETYLYGYDMKSWNYYNNTEHITNNASESLNNSLNKLFPMKINFYELINKLKEQEHLSYYDYQIKIKGIWRMKKKIKTKTDEINILIEKYKNKEAKLIDIKYDRSDLTKL</sequence>
<proteinExistence type="predicted"/>